<proteinExistence type="predicted"/>
<dbReference type="AlphaFoldDB" id="A0A1X2LUT4"/>
<name>A0A1X2LUT4_9MYCO</name>
<dbReference type="STRING" id="1430326.B8W66_14680"/>
<accession>A0A1X2LUT4</accession>
<protein>
    <submittedName>
        <fullName evidence="1">Uncharacterized protein</fullName>
    </submittedName>
</protein>
<organism evidence="1 2">
    <name type="scientific">Mycobacterium decipiens</name>
    <dbReference type="NCBI Taxonomy" id="1430326"/>
    <lineage>
        <taxon>Bacteria</taxon>
        <taxon>Bacillati</taxon>
        <taxon>Actinomycetota</taxon>
        <taxon>Actinomycetes</taxon>
        <taxon>Mycobacteriales</taxon>
        <taxon>Mycobacteriaceae</taxon>
        <taxon>Mycobacterium</taxon>
    </lineage>
</organism>
<dbReference type="Proteomes" id="UP000193247">
    <property type="component" value="Unassembled WGS sequence"/>
</dbReference>
<gene>
    <name evidence="1" type="ORF">B8W66_14680</name>
</gene>
<evidence type="ECO:0000313" key="2">
    <source>
        <dbReference type="Proteomes" id="UP000193247"/>
    </source>
</evidence>
<evidence type="ECO:0000313" key="1">
    <source>
        <dbReference type="EMBL" id="OSC40086.1"/>
    </source>
</evidence>
<keyword evidence="2" id="KW-1185">Reference proteome</keyword>
<comment type="caution">
    <text evidence="1">The sequence shown here is derived from an EMBL/GenBank/DDBJ whole genome shotgun (WGS) entry which is preliminary data.</text>
</comment>
<sequence length="64" mass="6922">MPTPRCTFLAGPARRRARIGAHREPAELRGSGAIGANHERSISHAMLALAVHHTTLQAALAWQM</sequence>
<reference evidence="1 2" key="1">
    <citation type="submission" date="2017-04" db="EMBL/GenBank/DDBJ databases">
        <title>The new phylogeny of genus Mycobacterium.</title>
        <authorList>
            <person name="Tortoli E."/>
            <person name="Trovato A."/>
            <person name="Cirillo D.M."/>
        </authorList>
    </citation>
    <scope>NUCLEOTIDE SEQUENCE [LARGE SCALE GENOMIC DNA]</scope>
    <source>
        <strain evidence="1 2">TBL 1200985</strain>
    </source>
</reference>
<dbReference type="EMBL" id="NCXP01000017">
    <property type="protein sequence ID" value="OSC40086.1"/>
    <property type="molecule type" value="Genomic_DNA"/>
</dbReference>